<keyword evidence="1 2" id="KW-0103">Bromodomain</keyword>
<dbReference type="GO" id="GO:0006355">
    <property type="term" value="P:regulation of DNA-templated transcription"/>
    <property type="evidence" value="ECO:0007669"/>
    <property type="project" value="TreeGrafter"/>
</dbReference>
<dbReference type="GO" id="GO:0000785">
    <property type="term" value="C:chromatin"/>
    <property type="evidence" value="ECO:0007669"/>
    <property type="project" value="TreeGrafter"/>
</dbReference>
<dbReference type="EMBL" id="BPLF01000002">
    <property type="protein sequence ID" value="GIX63786.1"/>
    <property type="molecule type" value="Genomic_DNA"/>
</dbReference>
<dbReference type="GO" id="GO:0005634">
    <property type="term" value="C:nucleus"/>
    <property type="evidence" value="ECO:0007669"/>
    <property type="project" value="TreeGrafter"/>
</dbReference>
<feature type="region of interest" description="Disordered" evidence="3">
    <location>
        <begin position="394"/>
        <end position="449"/>
    </location>
</feature>
<dbReference type="PROSITE" id="PS50014">
    <property type="entry name" value="BROMODOMAIN_2"/>
    <property type="match status" value="1"/>
</dbReference>
<name>A0AAV4LVA2_BABCB</name>
<feature type="compositionally biased region" description="Low complexity" evidence="3">
    <location>
        <begin position="145"/>
        <end position="156"/>
    </location>
</feature>
<dbReference type="RefSeq" id="XP_067715855.1">
    <property type="nucleotide sequence ID" value="XM_067859754.1"/>
</dbReference>
<evidence type="ECO:0000259" key="4">
    <source>
        <dbReference type="PROSITE" id="PS50014"/>
    </source>
</evidence>
<dbReference type="Gene3D" id="1.20.920.10">
    <property type="entry name" value="Bromodomain-like"/>
    <property type="match status" value="2"/>
</dbReference>
<evidence type="ECO:0000256" key="2">
    <source>
        <dbReference type="PROSITE-ProRule" id="PRU00035"/>
    </source>
</evidence>
<comment type="caution">
    <text evidence="5">The sequence shown here is derived from an EMBL/GenBank/DDBJ whole genome shotgun (WGS) entry which is preliminary data.</text>
</comment>
<evidence type="ECO:0000256" key="3">
    <source>
        <dbReference type="SAM" id="MobiDB-lite"/>
    </source>
</evidence>
<dbReference type="SUPFAM" id="SSF47370">
    <property type="entry name" value="Bromodomain"/>
    <property type="match status" value="1"/>
</dbReference>
<dbReference type="SMART" id="SM00297">
    <property type="entry name" value="BROMO"/>
    <property type="match status" value="1"/>
</dbReference>
<sequence>MESGKSWRQYCVQKVLKKMRGDRFGALFAYPVLEASDSIITPAVKESYKAIIATPMDYKTVKSKLDAGVYATPDDFRDDMLLIYDNCMRFNPPVGASKWIFEAAESNKAKFEKLWRSAHAKLERLLLRTQYEEQHSQSELTFNEGHSSGSRLGASSSEAYLASSQASVEAPSVEATAMPQPVETDATQLPDFKFRFRLNLQQIQEYKARFAAAEQRLDALDPLPEALPQPSFDMEPLHADMEPVPMQHTPMQPQMATDFVIPAESTLSGLYFDETPQFRDEDDPLAEVDTHHLPPIATRREDGVLHANWLSENECNQLFPHCSIIGLHQRRPHYNASDFALRCVYNELYLSDTCTGSTDSCRDLLETTSSEDYSLKHHKLISVLLQKPVECNVRTPRPHPDFGDGDSTTVTDEEWPIPSPCDHDTVRDGGDSLPSGPSEVEDRTPSERTQTLRIELSTDATVSVGSAPERVLLKNGFRKVRLVKTPVRCSPDLTFTSENRGYYKVDETAFIYNGSLMRHVRLFLVNCGVVHIELTRRVLSLAELVLRDGSTSEVRKLFLESKQRHPQNLAFFRLPHAGATSYSPSVDVIWRLQTVANALPKPFIVLHVVCRDTSGDGGVLALRHGEEADEARDEALGVLLRVRVVARQPPLHELGALPRHRLQHQAPVGREEEERPAAPLGQQLRHGAQVAQDQVAHQVLRPHRLEVLLLREIAQHPQPLEHQRRVLREHDLVRTVAAVAALVALLDDVERGRQAGGGVGGDGKGQLLRKVLRHQVARDGGVLHARRQP</sequence>
<feature type="compositionally biased region" description="Basic and acidic residues" evidence="3">
    <location>
        <begin position="421"/>
        <end position="430"/>
    </location>
</feature>
<evidence type="ECO:0000313" key="5">
    <source>
        <dbReference type="EMBL" id="GIX63786.1"/>
    </source>
</evidence>
<organism evidence="5 6">
    <name type="scientific">Babesia caballi</name>
    <dbReference type="NCBI Taxonomy" id="5871"/>
    <lineage>
        <taxon>Eukaryota</taxon>
        <taxon>Sar</taxon>
        <taxon>Alveolata</taxon>
        <taxon>Apicomplexa</taxon>
        <taxon>Aconoidasida</taxon>
        <taxon>Piroplasmida</taxon>
        <taxon>Babesiidae</taxon>
        <taxon>Babesia</taxon>
    </lineage>
</organism>
<dbReference type="AlphaFoldDB" id="A0AAV4LVA2"/>
<reference evidence="5 6" key="1">
    <citation type="submission" date="2021-06" db="EMBL/GenBank/DDBJ databases">
        <title>Genome sequence of Babesia caballi.</title>
        <authorList>
            <person name="Yamagishi J."/>
            <person name="Kidaka T."/>
            <person name="Ochi A."/>
        </authorList>
    </citation>
    <scope>NUCLEOTIDE SEQUENCE [LARGE SCALE GENOMIC DNA]</scope>
    <source>
        <strain evidence="5">USDA-D6B2</strain>
    </source>
</reference>
<dbReference type="Proteomes" id="UP001497744">
    <property type="component" value="Unassembled WGS sequence"/>
</dbReference>
<feature type="domain" description="Bromo" evidence="4">
    <location>
        <begin position="24"/>
        <end position="98"/>
    </location>
</feature>
<accession>A0AAV4LVA2</accession>
<dbReference type="GO" id="GO:0006338">
    <property type="term" value="P:chromatin remodeling"/>
    <property type="evidence" value="ECO:0007669"/>
    <property type="project" value="TreeGrafter"/>
</dbReference>
<dbReference type="PANTHER" id="PTHR22880:SF225">
    <property type="entry name" value="BROMODOMAIN-CONTAINING PROTEIN BET-1-RELATED"/>
    <property type="match status" value="1"/>
</dbReference>
<dbReference type="InterPro" id="IPR001487">
    <property type="entry name" value="Bromodomain"/>
</dbReference>
<proteinExistence type="predicted"/>
<dbReference type="InterPro" id="IPR036427">
    <property type="entry name" value="Bromodomain-like_sf"/>
</dbReference>
<dbReference type="PRINTS" id="PR00503">
    <property type="entry name" value="BROMODOMAIN"/>
</dbReference>
<keyword evidence="6" id="KW-1185">Reference proteome</keyword>
<dbReference type="InterPro" id="IPR050935">
    <property type="entry name" value="Bromo_chromatin_reader"/>
</dbReference>
<dbReference type="PANTHER" id="PTHR22880">
    <property type="entry name" value="FALZ-RELATED BROMODOMAIN-CONTAINING PROTEINS"/>
    <property type="match status" value="1"/>
</dbReference>
<gene>
    <name evidence="5" type="ORF">BcabD6B2_32210</name>
</gene>
<dbReference type="CDD" id="cd04369">
    <property type="entry name" value="Bromodomain"/>
    <property type="match status" value="1"/>
</dbReference>
<protein>
    <submittedName>
        <fullName evidence="5">Bromodomain-containing protein, putative</fullName>
    </submittedName>
</protein>
<feature type="region of interest" description="Disordered" evidence="3">
    <location>
        <begin position="137"/>
        <end position="156"/>
    </location>
</feature>
<evidence type="ECO:0000313" key="6">
    <source>
        <dbReference type="Proteomes" id="UP001497744"/>
    </source>
</evidence>
<dbReference type="Pfam" id="PF00439">
    <property type="entry name" value="Bromodomain"/>
    <property type="match status" value="1"/>
</dbReference>
<evidence type="ECO:0000256" key="1">
    <source>
        <dbReference type="ARBA" id="ARBA00023117"/>
    </source>
</evidence>
<dbReference type="GeneID" id="94195267"/>